<dbReference type="Proteomes" id="UP000431533">
    <property type="component" value="Unassembled WGS sequence"/>
</dbReference>
<dbReference type="EMBL" id="QGMH01000163">
    <property type="protein sequence ID" value="TVY23755.1"/>
    <property type="molecule type" value="Genomic_DNA"/>
</dbReference>
<gene>
    <name evidence="2" type="ORF">LHYA1_G007432</name>
</gene>
<dbReference type="PROSITE" id="PS50020">
    <property type="entry name" value="WW_DOMAIN_2"/>
    <property type="match status" value="1"/>
</dbReference>
<protein>
    <recommendedName>
        <fullName evidence="1">WW domain-containing protein</fullName>
    </recommendedName>
</protein>
<evidence type="ECO:0000313" key="3">
    <source>
        <dbReference type="Proteomes" id="UP000431533"/>
    </source>
</evidence>
<accession>A0A8H8TWY3</accession>
<dbReference type="InterPro" id="IPR036020">
    <property type="entry name" value="WW_dom_sf"/>
</dbReference>
<comment type="caution">
    <text evidence="2">The sequence shown here is derived from an EMBL/GenBank/DDBJ whole genome shotgun (WGS) entry which is preliminary data.</text>
</comment>
<sequence length="244" mass="28100">MAANSSYNLGLLNGNLWRQWSDPSGLIYYQNVNTQVTSYQLPAGWEDHANDVWALDPTKAWPQWNNQRTRRARLDDPNPPPPATYLDDPHVTARVSVLERTPQSPELLYRRVMCGILQWVFRSNEGFSVLQEGMAADLHPDFTVFKVLRRPGGSLYEYDFLVGETKVPGEAWGAFTDHLHTVCANNNNDSKNVYGLLQIGFEIQLYKHENQRFEAISERMHLVRDVQSVIAWFQHVKARPMPFL</sequence>
<evidence type="ECO:0000313" key="2">
    <source>
        <dbReference type="EMBL" id="TVY23755.1"/>
    </source>
</evidence>
<dbReference type="GeneID" id="41987630"/>
<evidence type="ECO:0000259" key="1">
    <source>
        <dbReference type="PROSITE" id="PS50020"/>
    </source>
</evidence>
<keyword evidence="3" id="KW-1185">Reference proteome</keyword>
<dbReference type="OrthoDB" id="5092031at2759"/>
<feature type="domain" description="WW" evidence="1">
    <location>
        <begin position="17"/>
        <end position="44"/>
    </location>
</feature>
<proteinExistence type="predicted"/>
<reference evidence="2 3" key="1">
    <citation type="submission" date="2018-05" db="EMBL/GenBank/DDBJ databases">
        <title>Genome sequencing and assembly of the regulated plant pathogen Lachnellula willkommii and related sister species for the development of diagnostic species identification markers.</title>
        <authorList>
            <person name="Giroux E."/>
            <person name="Bilodeau G."/>
        </authorList>
    </citation>
    <scope>NUCLEOTIDE SEQUENCE [LARGE SCALE GENOMIC DNA]</scope>
    <source>
        <strain evidence="2 3">CBS 185.66</strain>
    </source>
</reference>
<dbReference type="InterPro" id="IPR001202">
    <property type="entry name" value="WW_dom"/>
</dbReference>
<dbReference type="AlphaFoldDB" id="A0A8H8TWY3"/>
<dbReference type="PROSITE" id="PS01159">
    <property type="entry name" value="WW_DOMAIN_1"/>
    <property type="match status" value="1"/>
</dbReference>
<dbReference type="SUPFAM" id="SSF51045">
    <property type="entry name" value="WW domain"/>
    <property type="match status" value="1"/>
</dbReference>
<dbReference type="RefSeq" id="XP_031002543.1">
    <property type="nucleotide sequence ID" value="XM_031152361.1"/>
</dbReference>
<name>A0A8H8TWY3_9HELO</name>
<organism evidence="2 3">
    <name type="scientific">Lachnellula hyalina</name>
    <dbReference type="NCBI Taxonomy" id="1316788"/>
    <lineage>
        <taxon>Eukaryota</taxon>
        <taxon>Fungi</taxon>
        <taxon>Dikarya</taxon>
        <taxon>Ascomycota</taxon>
        <taxon>Pezizomycotina</taxon>
        <taxon>Leotiomycetes</taxon>
        <taxon>Helotiales</taxon>
        <taxon>Lachnaceae</taxon>
        <taxon>Lachnellula</taxon>
    </lineage>
</organism>